<proteinExistence type="predicted"/>
<organism evidence="3 4">
    <name type="scientific">Methylosinus trichosporium (strain ATCC 35070 / NCIMB 11131 / UNIQEM 75 / OB3b)</name>
    <dbReference type="NCBI Taxonomy" id="595536"/>
    <lineage>
        <taxon>Bacteria</taxon>
        <taxon>Pseudomonadati</taxon>
        <taxon>Pseudomonadota</taxon>
        <taxon>Alphaproteobacteria</taxon>
        <taxon>Hyphomicrobiales</taxon>
        <taxon>Methylocystaceae</taxon>
        <taxon>Methylosinus</taxon>
    </lineage>
</organism>
<reference evidence="4" key="1">
    <citation type="submission" date="2017-10" db="EMBL/GenBank/DDBJ databases">
        <title>Completed PacBio SMRT sequence of Methylosinus trichosporium OB3b reveals presence of a third large plasmid.</title>
        <authorList>
            <person name="Charles T.C."/>
            <person name="Lynch M.D.J."/>
            <person name="Heil J.R."/>
            <person name="Cheng J."/>
        </authorList>
    </citation>
    <scope>NUCLEOTIDE SEQUENCE [LARGE SCALE GENOMIC DNA]</scope>
    <source>
        <strain evidence="4">OB3b</strain>
    </source>
</reference>
<evidence type="ECO:0000256" key="1">
    <source>
        <dbReference type="SAM" id="MobiDB-lite"/>
    </source>
</evidence>
<keyword evidence="2" id="KW-0472">Membrane</keyword>
<evidence type="ECO:0000313" key="4">
    <source>
        <dbReference type="Proteomes" id="UP000230709"/>
    </source>
</evidence>
<dbReference type="EMBL" id="CP023737">
    <property type="protein sequence ID" value="ATQ67671.1"/>
    <property type="molecule type" value="Genomic_DNA"/>
</dbReference>
<keyword evidence="2" id="KW-0812">Transmembrane</keyword>
<keyword evidence="2" id="KW-1133">Transmembrane helix</keyword>
<dbReference type="KEGG" id="mtw:CQW49_07045"/>
<accession>A0A2D2CY55</accession>
<evidence type="ECO:0008006" key="5">
    <source>
        <dbReference type="Google" id="ProtNLM"/>
    </source>
</evidence>
<evidence type="ECO:0000256" key="2">
    <source>
        <dbReference type="SAM" id="Phobius"/>
    </source>
</evidence>
<dbReference type="AlphaFoldDB" id="A0A2D2CY55"/>
<dbReference type="Proteomes" id="UP000230709">
    <property type="component" value="Chromosome"/>
</dbReference>
<gene>
    <name evidence="3" type="ORF">CQW49_07045</name>
</gene>
<feature type="region of interest" description="Disordered" evidence="1">
    <location>
        <begin position="130"/>
        <end position="155"/>
    </location>
</feature>
<protein>
    <recommendedName>
        <fullName evidence="5">DUF2946 domain-containing protein</fullName>
    </recommendedName>
</protein>
<keyword evidence="4" id="KW-1185">Reference proteome</keyword>
<name>A0A2D2CY55_METT3</name>
<feature type="transmembrane region" description="Helical" evidence="2">
    <location>
        <begin position="36"/>
        <end position="57"/>
    </location>
</feature>
<sequence>MFGPIDANHCARNDDFTVFITASQMIRAWMRRTDRLCALLATALASMLVLEGLVLAASPAPVSASAHDLRAAMTCFVDGHDHAPAQHRGDAAPCCAFCGAGARDMSGDDSAPPPLAPFLATAETAASRISIARGDEARRSPRRANAGSPRAPPRV</sequence>
<evidence type="ECO:0000313" key="3">
    <source>
        <dbReference type="EMBL" id="ATQ67671.1"/>
    </source>
</evidence>